<evidence type="ECO:0000256" key="5">
    <source>
        <dbReference type="PIRSR" id="PIRSR625650-1"/>
    </source>
</evidence>
<dbReference type="SUPFAM" id="SSF55103">
    <property type="entry name" value="FAD-linked oxidases, C-terminal domain"/>
    <property type="match status" value="1"/>
</dbReference>
<dbReference type="InterPro" id="IPR006094">
    <property type="entry name" value="Oxid_FAD_bind_N"/>
</dbReference>
<dbReference type="SUPFAM" id="SSF56176">
    <property type="entry name" value="FAD-binding/transporter-associated domain-like"/>
    <property type="match status" value="1"/>
</dbReference>
<keyword evidence="4 6" id="KW-0274">FAD</keyword>
<comment type="similarity">
    <text evidence="2">Belongs to the FAD-binding oxidoreductase/transferase type 4 family.</text>
</comment>
<dbReference type="InterPro" id="IPR016166">
    <property type="entry name" value="FAD-bd_PCMH"/>
</dbReference>
<proteinExistence type="inferred from homology"/>
<dbReference type="STRING" id="2518989.IMCC3088_1489"/>
<organism evidence="8 9">
    <name type="scientific">Aequoribacter fuscus</name>
    <dbReference type="NCBI Taxonomy" id="2518989"/>
    <lineage>
        <taxon>Bacteria</taxon>
        <taxon>Pseudomonadati</taxon>
        <taxon>Pseudomonadota</taxon>
        <taxon>Gammaproteobacteria</taxon>
        <taxon>Cellvibrionales</taxon>
        <taxon>Halieaceae</taxon>
        <taxon>Aequoribacter</taxon>
    </lineage>
</organism>
<dbReference type="PANTHER" id="PTHR46568:SF1">
    <property type="entry name" value="ALKYLDIHYDROXYACETONEPHOSPHATE SYNTHASE, PEROXISOMAL"/>
    <property type="match status" value="1"/>
</dbReference>
<feature type="binding site" evidence="6">
    <location>
        <begin position="155"/>
        <end position="158"/>
    </location>
    <ligand>
        <name>FAD</name>
        <dbReference type="ChEBI" id="CHEBI:57692"/>
    </ligand>
</feature>
<evidence type="ECO:0000256" key="4">
    <source>
        <dbReference type="ARBA" id="ARBA00022827"/>
    </source>
</evidence>
<dbReference type="PANTHER" id="PTHR46568">
    <property type="entry name" value="ALKYLDIHYDROXYACETONEPHOSPHATE SYNTHASE, PEROXISOMAL"/>
    <property type="match status" value="1"/>
</dbReference>
<feature type="site" description="Important for enzyme activity" evidence="7">
    <location>
        <position position="258"/>
    </location>
</feature>
<gene>
    <name evidence="8" type="ORF">IMCC3088_1489</name>
</gene>
<comment type="cofactor">
    <cofactor evidence="1 6">
        <name>FAD</name>
        <dbReference type="ChEBI" id="CHEBI:57692"/>
    </cofactor>
</comment>
<reference evidence="8 9" key="1">
    <citation type="journal article" date="2011" name="J. Bacteriol.">
        <title>Genome sequence of strain IMCC3088, a proteorhodopsin-containing marine bacterium belonging to the OM60/NOR5 clade.</title>
        <authorList>
            <person name="Jang Y."/>
            <person name="Oh H.M."/>
            <person name="Kang I."/>
            <person name="Lee K."/>
            <person name="Yang S.J."/>
            <person name="Cho J.C."/>
        </authorList>
    </citation>
    <scope>NUCLEOTIDE SEQUENCE [LARGE SCALE GENOMIC DNA]</scope>
    <source>
        <strain evidence="8 9">IMCC3088</strain>
    </source>
</reference>
<keyword evidence="3" id="KW-0285">Flavoprotein</keyword>
<dbReference type="Pfam" id="PF02913">
    <property type="entry name" value="FAD-oxidase_C"/>
    <property type="match status" value="1"/>
</dbReference>
<feature type="binding site" evidence="6">
    <location>
        <begin position="207"/>
        <end position="213"/>
    </location>
    <ligand>
        <name>FAD</name>
        <dbReference type="ChEBI" id="CHEBI:57692"/>
    </ligand>
</feature>
<dbReference type="GO" id="GO:0071949">
    <property type="term" value="F:FAD binding"/>
    <property type="evidence" value="ECO:0007669"/>
    <property type="project" value="InterPro"/>
</dbReference>
<evidence type="ECO:0000256" key="2">
    <source>
        <dbReference type="ARBA" id="ARBA00008000"/>
    </source>
</evidence>
<dbReference type="InterPro" id="IPR016169">
    <property type="entry name" value="FAD-bd_PCMH_sub2"/>
</dbReference>
<evidence type="ECO:0000256" key="6">
    <source>
        <dbReference type="PIRSR" id="PIRSR625650-3"/>
    </source>
</evidence>
<dbReference type="eggNOG" id="COG0277">
    <property type="taxonomic scope" value="Bacteria"/>
</dbReference>
<comment type="caution">
    <text evidence="8">The sequence shown here is derived from an EMBL/GenBank/DDBJ whole genome shotgun (WGS) entry which is preliminary data.</text>
</comment>
<evidence type="ECO:0000256" key="7">
    <source>
        <dbReference type="PIRSR" id="PIRSR625650-4"/>
    </source>
</evidence>
<dbReference type="Proteomes" id="UP000005615">
    <property type="component" value="Unassembled WGS sequence"/>
</dbReference>
<dbReference type="Gene3D" id="1.10.45.10">
    <property type="entry name" value="Vanillyl-alcohol Oxidase, Chain A, domain 4"/>
    <property type="match status" value="1"/>
</dbReference>
<dbReference type="EMBL" id="AEIG01000037">
    <property type="protein sequence ID" value="EGG29677.1"/>
    <property type="molecule type" value="Genomic_DNA"/>
</dbReference>
<protein>
    <submittedName>
        <fullName evidence="8">Alkylglycerone-phosphate synthase</fullName>
    </submittedName>
</protein>
<dbReference type="InterPro" id="IPR004113">
    <property type="entry name" value="FAD-bd_oxidored_4_C"/>
</dbReference>
<dbReference type="InterPro" id="IPR016164">
    <property type="entry name" value="FAD-linked_Oxase-like_C"/>
</dbReference>
<feature type="active site" description="Proton donor/acceptor" evidence="5">
    <location>
        <position position="385"/>
    </location>
</feature>
<dbReference type="InterPro" id="IPR025650">
    <property type="entry name" value="Alkyl-DHAP_Synthase"/>
</dbReference>
<dbReference type="InterPro" id="IPR016171">
    <property type="entry name" value="Vanillyl_alc_oxidase_C-sub2"/>
</dbReference>
<dbReference type="GO" id="GO:0008609">
    <property type="term" value="F:alkylglycerone-phosphate synthase activity"/>
    <property type="evidence" value="ECO:0007669"/>
    <property type="project" value="InterPro"/>
</dbReference>
<dbReference type="GO" id="GO:0008610">
    <property type="term" value="P:lipid biosynthetic process"/>
    <property type="evidence" value="ECO:0007669"/>
    <property type="project" value="InterPro"/>
</dbReference>
<dbReference type="InterPro" id="IPR036318">
    <property type="entry name" value="FAD-bd_PCMH-like_sf"/>
</dbReference>
<evidence type="ECO:0000313" key="8">
    <source>
        <dbReference type="EMBL" id="EGG29677.1"/>
    </source>
</evidence>
<keyword evidence="9" id="KW-1185">Reference proteome</keyword>
<evidence type="ECO:0000313" key="9">
    <source>
        <dbReference type="Proteomes" id="UP000005615"/>
    </source>
</evidence>
<sequence length="468" mass="50702">MTFSHTQALSDLLGASKVSSAEADTHQRRFDRWCVKHYRDWRGQTVTAPACVVSPTTTAEVQALIRYANQHAIAVIPYGLGSGVCGGIEPQGDDILLDMSRMNQVCDINPTDLLATFEAGKNGLEAEEAVAAHGLTIGHWPQSVAISTVGGWVSTRASGQFSTAYGNIEDIIYAMEVVLPNGEIVTLGKAPRAAAGPDLRHLIMGAEGIMGVVTKVTLSLRRQPEAREFSAFYCHSMAQGFEAQRQIVQADWRPPVMRQYDASEVTRLFPNYESDDSGLLLMVHEGPAGRVTAELEAIRAIADTVGLVEADSSVTKGWLDHRNHVPEWVDLLNMGVIADTIEVSATWQQIDAVYNNTVAALQTVPSIALASAHSSHVYRSGINLYFTFACAPTDAAEMEALYFEAWDKALTATAAAGGGIAHHHGSGRLRRQYLHHDLGDQGIELLRTVKHAIDPKGIMNPGNLLPEE</sequence>
<dbReference type="FunFam" id="1.10.45.10:FF:000001">
    <property type="entry name" value="D-lactate dehydrogenase mitochondrial"/>
    <property type="match status" value="1"/>
</dbReference>
<evidence type="ECO:0000256" key="1">
    <source>
        <dbReference type="ARBA" id="ARBA00001974"/>
    </source>
</evidence>
<accession>F3L1Z9</accession>
<dbReference type="Pfam" id="PF01565">
    <property type="entry name" value="FAD_binding_4"/>
    <property type="match status" value="1"/>
</dbReference>
<name>F3L1Z9_9GAMM</name>
<evidence type="ECO:0000256" key="3">
    <source>
        <dbReference type="ARBA" id="ARBA00022630"/>
    </source>
</evidence>
<dbReference type="Gene3D" id="3.30.465.10">
    <property type="match status" value="1"/>
</dbReference>
<dbReference type="OrthoDB" id="9811557at2"/>
<dbReference type="AlphaFoldDB" id="F3L1Z9"/>
<dbReference type="Gene3D" id="3.40.462.40">
    <property type="entry name" value="FAD-linked oxidase, cap domain/gating helix"/>
    <property type="match status" value="1"/>
</dbReference>
<dbReference type="RefSeq" id="WP_009575786.1">
    <property type="nucleotide sequence ID" value="NZ_AEIG01000037.1"/>
</dbReference>
<dbReference type="PROSITE" id="PS51387">
    <property type="entry name" value="FAD_PCMH"/>
    <property type="match status" value="1"/>
</dbReference>